<feature type="transmembrane region" description="Helical" evidence="13">
    <location>
        <begin position="178"/>
        <end position="200"/>
    </location>
</feature>
<dbReference type="STRING" id="229919.GCA_001050195_00094"/>
<dbReference type="InterPro" id="IPR052348">
    <property type="entry name" value="Metallopeptidase_M50B"/>
</dbReference>
<evidence type="ECO:0000256" key="7">
    <source>
        <dbReference type="ARBA" id="ARBA00022723"/>
    </source>
</evidence>
<dbReference type="EMBL" id="DPBP01000041">
    <property type="protein sequence ID" value="HCE18371.1"/>
    <property type="molecule type" value="Genomic_DNA"/>
</dbReference>
<evidence type="ECO:0000256" key="8">
    <source>
        <dbReference type="ARBA" id="ARBA00022801"/>
    </source>
</evidence>
<keyword evidence="4" id="KW-1003">Cell membrane</keyword>
<keyword evidence="8" id="KW-0378">Hydrolase</keyword>
<dbReference type="GO" id="GO:0008237">
    <property type="term" value="F:metallopeptidase activity"/>
    <property type="evidence" value="ECO:0007669"/>
    <property type="project" value="UniProtKB-KW"/>
</dbReference>
<evidence type="ECO:0000256" key="11">
    <source>
        <dbReference type="ARBA" id="ARBA00023049"/>
    </source>
</evidence>
<comment type="similarity">
    <text evidence="3">Belongs to the peptidase M50B family.</text>
</comment>
<keyword evidence="6 13" id="KW-0812">Transmembrane</keyword>
<evidence type="ECO:0000259" key="14">
    <source>
        <dbReference type="Pfam" id="PF02163"/>
    </source>
</evidence>
<evidence type="ECO:0000256" key="13">
    <source>
        <dbReference type="SAM" id="Phobius"/>
    </source>
</evidence>
<feature type="transmembrane region" description="Helical" evidence="13">
    <location>
        <begin position="85"/>
        <end position="107"/>
    </location>
</feature>
<evidence type="ECO:0000256" key="9">
    <source>
        <dbReference type="ARBA" id="ARBA00022833"/>
    </source>
</evidence>
<keyword evidence="11" id="KW-0482">Metalloprotease</keyword>
<reference evidence="15 16" key="1">
    <citation type="journal article" date="2018" name="Nat. Biotechnol.">
        <title>A standardized bacterial taxonomy based on genome phylogeny substantially revises the tree of life.</title>
        <authorList>
            <person name="Parks D.H."/>
            <person name="Chuvochina M."/>
            <person name="Waite D.W."/>
            <person name="Rinke C."/>
            <person name="Skarshewski A."/>
            <person name="Chaumeil P.A."/>
            <person name="Hugenholtz P."/>
        </authorList>
    </citation>
    <scope>NUCLEOTIDE SEQUENCE [LARGE SCALE GENOMIC DNA]</scope>
    <source>
        <strain evidence="15">UBA8781</strain>
    </source>
</reference>
<proteinExistence type="inferred from homology"/>
<dbReference type="AlphaFoldDB" id="A0A3D1JIG5"/>
<evidence type="ECO:0000313" key="16">
    <source>
        <dbReference type="Proteomes" id="UP000264141"/>
    </source>
</evidence>
<feature type="domain" description="Peptidase M50" evidence="14">
    <location>
        <begin position="122"/>
        <end position="162"/>
    </location>
</feature>
<keyword evidence="9" id="KW-0862">Zinc</keyword>
<dbReference type="InterPro" id="IPR008915">
    <property type="entry name" value="Peptidase_M50"/>
</dbReference>
<comment type="cofactor">
    <cofactor evidence="1">
        <name>Zn(2+)</name>
        <dbReference type="ChEBI" id="CHEBI:29105"/>
    </cofactor>
</comment>
<dbReference type="PANTHER" id="PTHR35864">
    <property type="entry name" value="ZINC METALLOPROTEASE MJ0611-RELATED"/>
    <property type="match status" value="1"/>
</dbReference>
<evidence type="ECO:0000256" key="5">
    <source>
        <dbReference type="ARBA" id="ARBA00022670"/>
    </source>
</evidence>
<gene>
    <name evidence="15" type="ORF">DEQ80_10970</name>
</gene>
<dbReference type="GO" id="GO:0006508">
    <property type="term" value="P:proteolysis"/>
    <property type="evidence" value="ECO:0007669"/>
    <property type="project" value="UniProtKB-KW"/>
</dbReference>
<evidence type="ECO:0000256" key="10">
    <source>
        <dbReference type="ARBA" id="ARBA00022989"/>
    </source>
</evidence>
<feature type="transmembrane region" description="Helical" evidence="13">
    <location>
        <begin position="127"/>
        <end position="146"/>
    </location>
</feature>
<keyword evidence="5 15" id="KW-0645">Protease</keyword>
<sequence length="212" mass="23171">MLNLDPLTLLSRLITLVIALTFHEFAHAKTADALGDPTPRMHGRLTLNPLAHLDPLGSLMMVFAGFGWARPVPVNPYALGKRSPAAYMLVSLAGPLSNFLLAALAAIPLRLGLLNPLFGSGFESTLYSFLSQFIFLNLILAFFNLIPLAPLDGDKVAEYFFPPSWAQTLERIRPYGPIILLVLLFGLPMPGIDVFGTLLIPPIRTVYFLLTG</sequence>
<evidence type="ECO:0000256" key="6">
    <source>
        <dbReference type="ARBA" id="ARBA00022692"/>
    </source>
</evidence>
<evidence type="ECO:0000313" key="15">
    <source>
        <dbReference type="EMBL" id="HCE18371.1"/>
    </source>
</evidence>
<dbReference type="Pfam" id="PF02163">
    <property type="entry name" value="Peptidase_M50"/>
    <property type="match status" value="1"/>
</dbReference>
<evidence type="ECO:0000256" key="12">
    <source>
        <dbReference type="ARBA" id="ARBA00023136"/>
    </source>
</evidence>
<feature type="transmembrane region" description="Helical" evidence="13">
    <location>
        <begin position="52"/>
        <end position="73"/>
    </location>
</feature>
<organism evidence="15 16">
    <name type="scientific">Anaerolinea thermolimosa</name>
    <dbReference type="NCBI Taxonomy" id="229919"/>
    <lineage>
        <taxon>Bacteria</taxon>
        <taxon>Bacillati</taxon>
        <taxon>Chloroflexota</taxon>
        <taxon>Anaerolineae</taxon>
        <taxon>Anaerolineales</taxon>
        <taxon>Anaerolineaceae</taxon>
        <taxon>Anaerolinea</taxon>
    </lineage>
</organism>
<dbReference type="PANTHER" id="PTHR35864:SF1">
    <property type="entry name" value="ZINC METALLOPROTEASE YWHC-RELATED"/>
    <property type="match status" value="1"/>
</dbReference>
<evidence type="ECO:0000256" key="3">
    <source>
        <dbReference type="ARBA" id="ARBA00007931"/>
    </source>
</evidence>
<keyword evidence="12 13" id="KW-0472">Membrane</keyword>
<keyword evidence="10 13" id="KW-1133">Transmembrane helix</keyword>
<protein>
    <submittedName>
        <fullName evidence="15">Site-2 protease family protein</fullName>
    </submittedName>
</protein>
<dbReference type="CDD" id="cd06158">
    <property type="entry name" value="S2P-M50_like_1"/>
    <property type="match status" value="1"/>
</dbReference>
<accession>A0A3D1JIG5</accession>
<comment type="subcellular location">
    <subcellularLocation>
        <location evidence="2">Cell membrane</location>
        <topology evidence="2">Multi-pass membrane protein</topology>
    </subcellularLocation>
</comment>
<evidence type="ECO:0000256" key="4">
    <source>
        <dbReference type="ARBA" id="ARBA00022475"/>
    </source>
</evidence>
<dbReference type="InterPro" id="IPR044537">
    <property type="entry name" value="Rip2-like"/>
</dbReference>
<comment type="caution">
    <text evidence="15">The sequence shown here is derived from an EMBL/GenBank/DDBJ whole genome shotgun (WGS) entry which is preliminary data.</text>
</comment>
<evidence type="ECO:0000256" key="2">
    <source>
        <dbReference type="ARBA" id="ARBA00004651"/>
    </source>
</evidence>
<keyword evidence="7" id="KW-0479">Metal-binding</keyword>
<dbReference type="GO" id="GO:0046872">
    <property type="term" value="F:metal ion binding"/>
    <property type="evidence" value="ECO:0007669"/>
    <property type="project" value="UniProtKB-KW"/>
</dbReference>
<evidence type="ECO:0000256" key="1">
    <source>
        <dbReference type="ARBA" id="ARBA00001947"/>
    </source>
</evidence>
<dbReference type="Proteomes" id="UP000264141">
    <property type="component" value="Unassembled WGS sequence"/>
</dbReference>
<name>A0A3D1JIG5_9CHLR</name>
<dbReference type="GO" id="GO:0005886">
    <property type="term" value="C:plasma membrane"/>
    <property type="evidence" value="ECO:0007669"/>
    <property type="project" value="UniProtKB-SubCell"/>
</dbReference>